<comment type="subcellular location">
    <subcellularLocation>
        <location evidence="1">Membrane</location>
        <topology evidence="1">Multi-pass membrane protein</topology>
    </subcellularLocation>
</comment>
<dbReference type="SUPFAM" id="SSF103481">
    <property type="entry name" value="Multidrug resistance efflux transporter EmrE"/>
    <property type="match status" value="1"/>
</dbReference>
<accession>K8EIL4</accession>
<dbReference type="GO" id="GO:0016020">
    <property type="term" value="C:membrane"/>
    <property type="evidence" value="ECO:0007669"/>
    <property type="project" value="UniProtKB-SubCell"/>
</dbReference>
<evidence type="ECO:0000256" key="3">
    <source>
        <dbReference type="ARBA" id="ARBA00022989"/>
    </source>
</evidence>
<protein>
    <submittedName>
        <fullName evidence="8">Solute carrier family 35 member C2</fullName>
    </submittedName>
</protein>
<feature type="transmembrane region" description="Helical" evidence="6">
    <location>
        <begin position="483"/>
        <end position="504"/>
    </location>
</feature>
<dbReference type="KEGG" id="bpg:Bathy08g03230"/>
<dbReference type="InterPro" id="IPR037185">
    <property type="entry name" value="EmrE-like"/>
</dbReference>
<keyword evidence="9" id="KW-1185">Reference proteome</keyword>
<feature type="compositionally biased region" description="Gly residues" evidence="5">
    <location>
        <begin position="31"/>
        <end position="42"/>
    </location>
</feature>
<evidence type="ECO:0000256" key="1">
    <source>
        <dbReference type="ARBA" id="ARBA00004141"/>
    </source>
</evidence>
<sequence length="581" mass="65059">MTTLVNPTTLPDETTRLLSPSTFETLTENTRGGGKGGKGGTEGANEKNEKKSNSSFALKFWPQKNTNTTEGKLREGEEDHHPNHRVKRSGFEDASQIIHTPRRKTMGTTTTVKDDGEIEDDFANYSQMKPPRLREEDVPPDNKDDDVVGGDDDDENDDFENSGKGTRGTVLLIDKDADRENDENDENEDTLNNKNVSTAYAQKIIDRDTKWLYMKCAVLATLWFVLSASLALYNKAIFSKKGFPAPLLYTSCQFFMQWLLATWALQWPQLFNDRDKRFVTRGRPVVPTDSWMRTILPVGFFMGLDIGLSNISLVYITVSFYTLTKTTSLIFTLFVSFITGMEKFSWTLTGIVVTVMLGEAAAVIGETQFNAIGFFICLSAAAVSAVRWVVAQKVMHSSSSNKYGLHHPVILLYHAMPVMTVVTFSFSCVHEQWWEAEKWDAKQWSFHTSKEWAEAFATVLFGACMAFGMTLSEFELLKTTSAITVMIIGTAKDLITIGASVVIYGDVLDAYNVCGLFLCLMGIIGYNNFKLQKMKKEALTGKTGDIDDGLPLPVFVSKSSAYNKEDDDDDEDDIFRQTFVR</sequence>
<feature type="transmembrane region" description="Helical" evidence="6">
    <location>
        <begin position="245"/>
        <end position="265"/>
    </location>
</feature>
<evidence type="ECO:0000256" key="4">
    <source>
        <dbReference type="ARBA" id="ARBA00023136"/>
    </source>
</evidence>
<keyword evidence="3 6" id="KW-1133">Transmembrane helix</keyword>
<evidence type="ECO:0000313" key="8">
    <source>
        <dbReference type="EMBL" id="CCO17851.1"/>
    </source>
</evidence>
<evidence type="ECO:0000259" key="7">
    <source>
        <dbReference type="Pfam" id="PF03151"/>
    </source>
</evidence>
<dbReference type="eggNOG" id="KOG1443">
    <property type="taxonomic scope" value="Eukaryota"/>
</dbReference>
<feature type="transmembrane region" description="Helical" evidence="6">
    <location>
        <begin position="452"/>
        <end position="471"/>
    </location>
</feature>
<dbReference type="EMBL" id="FO082271">
    <property type="protein sequence ID" value="CCO17851.1"/>
    <property type="molecule type" value="Genomic_DNA"/>
</dbReference>
<dbReference type="OrthoDB" id="18894at2759"/>
<keyword evidence="4 6" id="KW-0472">Membrane</keyword>
<evidence type="ECO:0000313" key="9">
    <source>
        <dbReference type="Proteomes" id="UP000198341"/>
    </source>
</evidence>
<dbReference type="InterPro" id="IPR050186">
    <property type="entry name" value="TPT_transporter"/>
</dbReference>
<dbReference type="InterPro" id="IPR004853">
    <property type="entry name" value="Sugar_P_trans_dom"/>
</dbReference>
<reference evidence="8 9" key="1">
    <citation type="submission" date="2011-10" db="EMBL/GenBank/DDBJ databases">
        <authorList>
            <person name="Genoscope - CEA"/>
        </authorList>
    </citation>
    <scope>NUCLEOTIDE SEQUENCE [LARGE SCALE GENOMIC DNA]</scope>
    <source>
        <strain evidence="8 9">RCC 1105</strain>
    </source>
</reference>
<keyword evidence="2 6" id="KW-0812">Transmembrane</keyword>
<dbReference type="Proteomes" id="UP000198341">
    <property type="component" value="Chromosome 8"/>
</dbReference>
<evidence type="ECO:0000256" key="5">
    <source>
        <dbReference type="SAM" id="MobiDB-lite"/>
    </source>
</evidence>
<organism evidence="8 9">
    <name type="scientific">Bathycoccus prasinos</name>
    <dbReference type="NCBI Taxonomy" id="41875"/>
    <lineage>
        <taxon>Eukaryota</taxon>
        <taxon>Viridiplantae</taxon>
        <taxon>Chlorophyta</taxon>
        <taxon>Mamiellophyceae</taxon>
        <taxon>Mamiellales</taxon>
        <taxon>Bathycoccaceae</taxon>
        <taxon>Bathycoccus</taxon>
    </lineage>
</organism>
<feature type="transmembrane region" description="Helical" evidence="6">
    <location>
        <begin position="211"/>
        <end position="233"/>
    </location>
</feature>
<proteinExistence type="predicted"/>
<feature type="transmembrane region" description="Helical" evidence="6">
    <location>
        <begin position="510"/>
        <end position="529"/>
    </location>
</feature>
<feature type="compositionally biased region" description="Acidic residues" evidence="5">
    <location>
        <begin position="147"/>
        <end position="160"/>
    </location>
</feature>
<feature type="compositionally biased region" description="Acidic residues" evidence="5">
    <location>
        <begin position="179"/>
        <end position="189"/>
    </location>
</feature>
<feature type="region of interest" description="Disordered" evidence="5">
    <location>
        <begin position="1"/>
        <end position="191"/>
    </location>
</feature>
<evidence type="ECO:0000256" key="2">
    <source>
        <dbReference type="ARBA" id="ARBA00022692"/>
    </source>
</evidence>
<gene>
    <name evidence="8" type="ORF">Bathy08g03230</name>
</gene>
<feature type="transmembrane region" description="Helical" evidence="6">
    <location>
        <begin position="371"/>
        <end position="390"/>
    </location>
</feature>
<dbReference type="Pfam" id="PF03151">
    <property type="entry name" value="TPT"/>
    <property type="match status" value="1"/>
</dbReference>
<feature type="compositionally biased region" description="Polar residues" evidence="5">
    <location>
        <begin position="1"/>
        <end position="26"/>
    </location>
</feature>
<feature type="transmembrane region" description="Helical" evidence="6">
    <location>
        <begin position="411"/>
        <end position="432"/>
    </location>
</feature>
<feature type="compositionally biased region" description="Basic and acidic residues" evidence="5">
    <location>
        <begin position="132"/>
        <end position="146"/>
    </location>
</feature>
<dbReference type="RefSeq" id="XP_007511730.1">
    <property type="nucleotide sequence ID" value="XM_007511668.1"/>
</dbReference>
<evidence type="ECO:0000256" key="6">
    <source>
        <dbReference type="SAM" id="Phobius"/>
    </source>
</evidence>
<name>K8EIL4_9CHLO</name>
<dbReference type="GeneID" id="19014302"/>
<feature type="transmembrane region" description="Helical" evidence="6">
    <location>
        <begin position="344"/>
        <end position="365"/>
    </location>
</feature>
<feature type="domain" description="Sugar phosphate transporter" evidence="7">
    <location>
        <begin position="214"/>
        <end position="527"/>
    </location>
</feature>
<feature type="transmembrane region" description="Helical" evidence="6">
    <location>
        <begin position="300"/>
        <end position="323"/>
    </location>
</feature>
<feature type="compositionally biased region" description="Basic and acidic residues" evidence="5">
    <location>
        <begin position="71"/>
        <end position="81"/>
    </location>
</feature>
<dbReference type="AlphaFoldDB" id="K8EIL4"/>
<dbReference type="PANTHER" id="PTHR11132">
    <property type="entry name" value="SOLUTE CARRIER FAMILY 35"/>
    <property type="match status" value="1"/>
</dbReference>